<name>A0A848HKZ9_9BURK</name>
<keyword evidence="2" id="KW-1185">Reference proteome</keyword>
<dbReference type="Gene3D" id="3.90.1720.10">
    <property type="entry name" value="endopeptidase domain like (from Nostoc punctiforme)"/>
    <property type="match status" value="1"/>
</dbReference>
<proteinExistence type="predicted"/>
<dbReference type="InterPro" id="IPR038765">
    <property type="entry name" value="Papain-like_cys_pep_sf"/>
</dbReference>
<dbReference type="AlphaFoldDB" id="A0A848HKZ9"/>
<organism evidence="1 2">
    <name type="scientific">Massilia polaris</name>
    <dbReference type="NCBI Taxonomy" id="2728846"/>
    <lineage>
        <taxon>Bacteria</taxon>
        <taxon>Pseudomonadati</taxon>
        <taxon>Pseudomonadota</taxon>
        <taxon>Betaproteobacteria</taxon>
        <taxon>Burkholderiales</taxon>
        <taxon>Oxalobacteraceae</taxon>
        <taxon>Telluria group</taxon>
        <taxon>Massilia</taxon>
    </lineage>
</organism>
<dbReference type="SUPFAM" id="SSF54001">
    <property type="entry name" value="Cysteine proteinases"/>
    <property type="match status" value="1"/>
</dbReference>
<reference evidence="1 2" key="1">
    <citation type="submission" date="2020-04" db="EMBL/GenBank/DDBJ databases">
        <title>Massilia sp. RP-1-19 isolated from soil.</title>
        <authorList>
            <person name="Dahal R.H."/>
        </authorList>
    </citation>
    <scope>NUCLEOTIDE SEQUENCE [LARGE SCALE GENOMIC DNA]</scope>
    <source>
        <strain evidence="1 2">RP-1-19</strain>
    </source>
</reference>
<evidence type="ECO:0000313" key="1">
    <source>
        <dbReference type="EMBL" id="NML61842.1"/>
    </source>
</evidence>
<protein>
    <recommendedName>
        <fullName evidence="3">Enoyl-CoA hydratase</fullName>
    </recommendedName>
</protein>
<comment type="caution">
    <text evidence="1">The sequence shown here is derived from an EMBL/GenBank/DDBJ whole genome shotgun (WGS) entry which is preliminary data.</text>
</comment>
<dbReference type="Proteomes" id="UP000583752">
    <property type="component" value="Unassembled WGS sequence"/>
</dbReference>
<evidence type="ECO:0000313" key="2">
    <source>
        <dbReference type="Proteomes" id="UP000583752"/>
    </source>
</evidence>
<gene>
    <name evidence="1" type="ORF">HHL21_12300</name>
</gene>
<accession>A0A848HKZ9</accession>
<sequence length="150" mass="17130">MTFRAAFYRGTRPGVAGIYNRLVRWWTRSEYSHVELVFSTGHSASASFEDKGVRFKVIDFDPAHWDFIDLPRHLEARAFLWFEKHRGLKYDSLGNLHFIVSPVGHDKRRWFCSEAVAAALGIPDPWRYTPATLASTLRALTKPASAGFSL</sequence>
<evidence type="ECO:0008006" key="3">
    <source>
        <dbReference type="Google" id="ProtNLM"/>
    </source>
</evidence>
<dbReference type="RefSeq" id="WP_169466199.1">
    <property type="nucleotide sequence ID" value="NZ_JABBGG010000006.1"/>
</dbReference>
<dbReference type="EMBL" id="JABBGG010000006">
    <property type="protein sequence ID" value="NML61842.1"/>
    <property type="molecule type" value="Genomic_DNA"/>
</dbReference>